<evidence type="ECO:0000313" key="3">
    <source>
        <dbReference type="Proteomes" id="UP001066276"/>
    </source>
</evidence>
<proteinExistence type="predicted"/>
<protein>
    <submittedName>
        <fullName evidence="2">Uncharacterized protein</fullName>
    </submittedName>
</protein>
<keyword evidence="3" id="KW-1185">Reference proteome</keyword>
<gene>
    <name evidence="2" type="ORF">NDU88_003442</name>
</gene>
<dbReference type="AlphaFoldDB" id="A0AAV7M715"/>
<dbReference type="Proteomes" id="UP001066276">
    <property type="component" value="Chromosome 10"/>
</dbReference>
<accession>A0AAV7M715</accession>
<reference evidence="2" key="1">
    <citation type="journal article" date="2022" name="bioRxiv">
        <title>Sequencing and chromosome-scale assembly of the giantPleurodeles waltlgenome.</title>
        <authorList>
            <person name="Brown T."/>
            <person name="Elewa A."/>
            <person name="Iarovenko S."/>
            <person name="Subramanian E."/>
            <person name="Araus A.J."/>
            <person name="Petzold A."/>
            <person name="Susuki M."/>
            <person name="Suzuki K.-i.T."/>
            <person name="Hayashi T."/>
            <person name="Toyoda A."/>
            <person name="Oliveira C."/>
            <person name="Osipova E."/>
            <person name="Leigh N.D."/>
            <person name="Simon A."/>
            <person name="Yun M.H."/>
        </authorList>
    </citation>
    <scope>NUCLEOTIDE SEQUENCE</scope>
    <source>
        <strain evidence="2">20211129_DDA</strain>
        <tissue evidence="2">Liver</tissue>
    </source>
</reference>
<organism evidence="2 3">
    <name type="scientific">Pleurodeles waltl</name>
    <name type="common">Iberian ribbed newt</name>
    <dbReference type="NCBI Taxonomy" id="8319"/>
    <lineage>
        <taxon>Eukaryota</taxon>
        <taxon>Metazoa</taxon>
        <taxon>Chordata</taxon>
        <taxon>Craniata</taxon>
        <taxon>Vertebrata</taxon>
        <taxon>Euteleostomi</taxon>
        <taxon>Amphibia</taxon>
        <taxon>Batrachia</taxon>
        <taxon>Caudata</taxon>
        <taxon>Salamandroidea</taxon>
        <taxon>Salamandridae</taxon>
        <taxon>Pleurodelinae</taxon>
        <taxon>Pleurodeles</taxon>
    </lineage>
</organism>
<name>A0AAV7M715_PLEWA</name>
<feature type="compositionally biased region" description="Polar residues" evidence="1">
    <location>
        <begin position="123"/>
        <end position="145"/>
    </location>
</feature>
<sequence>MTHDGRCYRGAGEACSGSSLACVDPQPHLVPWKLVAVTAHHPLSPLDPVGPTAQTTPTGVGRACRPCVCCRNHSKLKGQLTVAQQPQVGAKGQRPSDMSYMFNMGAGKEGEKDEGGPQMGRRPTSSTRFLDGSTEFTRPVSANSPNKELDVEADQLLAYGLKVQMDHKVGTKLKAPNTSKASIHNYFTRARSGVRESTKLMSDYDTRTAPPKAILELHQPTMPTQTEQAQGPTSCATGSSLDASTIGELIELADTASGESRSSHFIDLYNRSSMIISPTGTDSGTEDSRIVPMAHDSLAVEQGGRLNFQVRINCQLRQRSIR</sequence>
<dbReference type="EMBL" id="JANPWB010000014">
    <property type="protein sequence ID" value="KAJ1098327.1"/>
    <property type="molecule type" value="Genomic_DNA"/>
</dbReference>
<comment type="caution">
    <text evidence="2">The sequence shown here is derived from an EMBL/GenBank/DDBJ whole genome shotgun (WGS) entry which is preliminary data.</text>
</comment>
<feature type="region of interest" description="Disordered" evidence="1">
    <location>
        <begin position="107"/>
        <end position="145"/>
    </location>
</feature>
<evidence type="ECO:0000313" key="2">
    <source>
        <dbReference type="EMBL" id="KAJ1098327.1"/>
    </source>
</evidence>
<evidence type="ECO:0000256" key="1">
    <source>
        <dbReference type="SAM" id="MobiDB-lite"/>
    </source>
</evidence>